<dbReference type="PRINTS" id="PR01546">
    <property type="entry name" value="YEAST73DUF"/>
</dbReference>
<feature type="domain" description="FUZ/MON1/HPS1 first Longin" evidence="5">
    <location>
        <begin position="195"/>
        <end position="313"/>
    </location>
</feature>
<dbReference type="PANTHER" id="PTHR13027:SF7">
    <property type="entry name" value="VACUOLAR FUSION PROTEIN MON1 HOMOLOG"/>
    <property type="match status" value="1"/>
</dbReference>
<proteinExistence type="inferred from homology"/>
<dbReference type="InterPro" id="IPR043971">
    <property type="entry name" value="FUZ/MON1/HPS1_longin_2"/>
</dbReference>
<keyword evidence="4" id="KW-0967">Endosome</keyword>
<dbReference type="InterPro" id="IPR004353">
    <property type="entry name" value="Mon1"/>
</dbReference>
<comment type="similarity">
    <text evidence="2 4">Belongs to the MON1/SAND family.</text>
</comment>
<keyword evidence="4" id="KW-0926">Vacuole</keyword>
<dbReference type="Proteomes" id="UP001377567">
    <property type="component" value="Unassembled WGS sequence"/>
</dbReference>
<dbReference type="InterPro" id="IPR043972">
    <property type="entry name" value="FUZ/MON1/HPS1_longin_1"/>
</dbReference>
<organism evidence="8 9">
    <name type="scientific">Maudiozyma humilis</name>
    <name type="common">Sour dough yeast</name>
    <name type="synonym">Kazachstania humilis</name>
    <dbReference type="NCBI Taxonomy" id="51915"/>
    <lineage>
        <taxon>Eukaryota</taxon>
        <taxon>Fungi</taxon>
        <taxon>Dikarya</taxon>
        <taxon>Ascomycota</taxon>
        <taxon>Saccharomycotina</taxon>
        <taxon>Saccharomycetes</taxon>
        <taxon>Saccharomycetales</taxon>
        <taxon>Saccharomycetaceae</taxon>
        <taxon>Maudiozyma</taxon>
    </lineage>
</organism>
<evidence type="ECO:0000256" key="1">
    <source>
        <dbReference type="ARBA" id="ARBA00004380"/>
    </source>
</evidence>
<feature type="domain" description="FUZ/MON1/HPS1 second Longin" evidence="6">
    <location>
        <begin position="370"/>
        <end position="479"/>
    </location>
</feature>
<dbReference type="GO" id="GO:0006623">
    <property type="term" value="P:protein targeting to vacuole"/>
    <property type="evidence" value="ECO:0007669"/>
    <property type="project" value="UniProtKB-UniRule"/>
</dbReference>
<evidence type="ECO:0000259" key="6">
    <source>
        <dbReference type="Pfam" id="PF19037"/>
    </source>
</evidence>
<keyword evidence="4" id="KW-0653">Protein transport</keyword>
<protein>
    <recommendedName>
        <fullName evidence="3 4">Vacuolar fusion protein MON1</fullName>
    </recommendedName>
</protein>
<comment type="subcellular location">
    <subcellularLocation>
        <location evidence="4">Endosome</location>
        <location evidence="4">Multivesicular body membrane</location>
        <topology evidence="4">Peripheral membrane protein</topology>
    </subcellularLocation>
    <subcellularLocation>
        <location evidence="1 4">Prevacuolar compartment membrane</location>
        <topology evidence="1 4">Peripheral membrane protein</topology>
    </subcellularLocation>
    <subcellularLocation>
        <location evidence="4">Vacuole membrane</location>
        <topology evidence="4">Peripheral membrane protein</topology>
    </subcellularLocation>
</comment>
<comment type="function">
    <text evidence="4">Required for multiple vacuole delivery pathways including the cytoplasm to vacuole transport (Cvt), autophagy, pexophagy and endocytosis.</text>
</comment>
<evidence type="ECO:0000313" key="8">
    <source>
        <dbReference type="EMBL" id="GMM55296.1"/>
    </source>
</evidence>
<gene>
    <name evidence="8" type="ORF">DAKH74_019120</name>
</gene>
<dbReference type="EMBL" id="BTGD01000005">
    <property type="protein sequence ID" value="GMM55296.1"/>
    <property type="molecule type" value="Genomic_DNA"/>
</dbReference>
<feature type="domain" description="FUZ/MON1/HPS1 third Longin" evidence="7">
    <location>
        <begin position="508"/>
        <end position="645"/>
    </location>
</feature>
<evidence type="ECO:0000313" key="9">
    <source>
        <dbReference type="Proteomes" id="UP001377567"/>
    </source>
</evidence>
<dbReference type="Pfam" id="PF19037">
    <property type="entry name" value="Fuz_longin_2"/>
    <property type="match status" value="1"/>
</dbReference>
<dbReference type="GO" id="GO:0000329">
    <property type="term" value="C:fungal-type vacuole membrane"/>
    <property type="evidence" value="ECO:0007669"/>
    <property type="project" value="TreeGrafter"/>
</dbReference>
<evidence type="ECO:0000256" key="2">
    <source>
        <dbReference type="ARBA" id="ARBA00008968"/>
    </source>
</evidence>
<keyword evidence="4" id="KW-0472">Membrane</keyword>
<sequence length="657" mass="75619">MMDIRDQYLDTEGAPIRKYNLRPSRSRASFQIQQRAKPSISINLDNTVVQTIVPPVDNTFTDDQDRAESIQAFPRLKSMHSISSLASRRAARNMASLDQLSVNSTIDPIVEQSYLYNSAFNNDVAAEGSQENGLDENVRRDLIERLAQSIYSYPTSLAKPHAYGPKSVVSNEIPDVFTSVNTSGDASKDLKSHGKNFLILTSAGKPIFSMFGNDKDIIPYMGVINTVVSYFQVNQKAQIRSINLKKTKQAFVFLNKSPILLMAYSRRGESTNQLMAQLDLLYSYLISSINERQLQRLFHNRSNFDLHNYLEVTDFDNLRQICFILCNKLYPDFSINALQCFIMRKTIRSKIHDTIHTELLNESKYIPRGTLLYGLILSHKRDMFKLCSVIRPKGHTLHTVDLQLLFCLITHQFANRDGDQELWLPICFPKFNSNGFLYSYIKYLSRAAPGSPNEDTVLVLISAQKDAFFKLKLFGDKLWNKLQSEKLGDYLIQDRLKFRISDIPAPLVHHFVYKSKKYVQYVMPELEIRTEDEAQLQQYEQKLKTYYEHLHHSAIDDRGVPINKTMLNYIHWETGPGNAQSLNGDGNDGDDDDTSEEFRRERTSMMGLVWITPQFELYLVCNNGVDNKETVLRSAKQIIEWCRKYEARLFIQEGATF</sequence>
<accession>A0AAV5RVV8</accession>
<keyword evidence="4" id="KW-0813">Transport</keyword>
<dbReference type="Pfam" id="PF19038">
    <property type="entry name" value="Fuz_longin_3"/>
    <property type="match status" value="1"/>
</dbReference>
<dbReference type="Pfam" id="PF19036">
    <property type="entry name" value="Fuz_longin_1"/>
    <property type="match status" value="1"/>
</dbReference>
<keyword evidence="9" id="KW-1185">Reference proteome</keyword>
<evidence type="ECO:0000256" key="3">
    <source>
        <dbReference type="ARBA" id="ARBA00018132"/>
    </source>
</evidence>
<evidence type="ECO:0000259" key="7">
    <source>
        <dbReference type="Pfam" id="PF19038"/>
    </source>
</evidence>
<name>A0AAV5RVV8_MAUHU</name>
<dbReference type="GO" id="GO:0016192">
    <property type="term" value="P:vesicle-mediated transport"/>
    <property type="evidence" value="ECO:0007669"/>
    <property type="project" value="InterPro"/>
</dbReference>
<comment type="caution">
    <text evidence="8">The sequence shown here is derived from an EMBL/GenBank/DDBJ whole genome shotgun (WGS) entry which is preliminary data.</text>
</comment>
<keyword evidence="4" id="KW-0072">Autophagy</keyword>
<dbReference type="InterPro" id="IPR043970">
    <property type="entry name" value="FUZ/MON1/HPS1_longin_3"/>
</dbReference>
<dbReference type="AlphaFoldDB" id="A0AAV5RVV8"/>
<dbReference type="GO" id="GO:0035658">
    <property type="term" value="C:Mon1-Ccz1 complex"/>
    <property type="evidence" value="ECO:0007669"/>
    <property type="project" value="TreeGrafter"/>
</dbReference>
<dbReference type="PANTHER" id="PTHR13027">
    <property type="entry name" value="SAND PROTEIN-RELATED"/>
    <property type="match status" value="1"/>
</dbReference>
<evidence type="ECO:0000256" key="4">
    <source>
        <dbReference type="RuleBase" id="RU367048"/>
    </source>
</evidence>
<dbReference type="GO" id="GO:0006914">
    <property type="term" value="P:autophagy"/>
    <property type="evidence" value="ECO:0007669"/>
    <property type="project" value="UniProtKB-UniRule"/>
</dbReference>
<dbReference type="GO" id="GO:0032585">
    <property type="term" value="C:multivesicular body membrane"/>
    <property type="evidence" value="ECO:0007669"/>
    <property type="project" value="UniProtKB-SubCell"/>
</dbReference>
<reference evidence="8 9" key="1">
    <citation type="journal article" date="2023" name="Elife">
        <title>Identification of key yeast species and microbe-microbe interactions impacting larval growth of Drosophila in the wild.</title>
        <authorList>
            <person name="Mure A."/>
            <person name="Sugiura Y."/>
            <person name="Maeda R."/>
            <person name="Honda K."/>
            <person name="Sakurai N."/>
            <person name="Takahashi Y."/>
            <person name="Watada M."/>
            <person name="Katoh T."/>
            <person name="Gotoh A."/>
            <person name="Gotoh Y."/>
            <person name="Taniguchi I."/>
            <person name="Nakamura K."/>
            <person name="Hayashi T."/>
            <person name="Katayama T."/>
            <person name="Uemura T."/>
            <person name="Hattori Y."/>
        </authorList>
    </citation>
    <scope>NUCLEOTIDE SEQUENCE [LARGE SCALE GENOMIC DNA]</scope>
    <source>
        <strain evidence="8 9">KH-74</strain>
    </source>
</reference>
<evidence type="ECO:0000259" key="5">
    <source>
        <dbReference type="Pfam" id="PF19036"/>
    </source>
</evidence>